<protein>
    <submittedName>
        <fullName evidence="2">Uncharacterized protein</fullName>
    </submittedName>
</protein>
<sequence length="210" mass="22526">MKKPLCSVQAGFLLAPGAPFWVPALLVLVISPSMAGFLLCIAAFTNLGALLLGVPVYRFFRYKQINSLPAYLLAGAMIGAMYNQLVFSVFGNKEATLAFVMFSVPLLLMVLIGQAWPQRWSSRAENQAAHKWLAAAILVTLYGAYLAVVKAMIGSYTFGNCLAITMFGAVPATLSSLIFWLLSVFGTPKEPATLEPDTPAANAAQQCVTP</sequence>
<dbReference type="Proteomes" id="UP000587991">
    <property type="component" value="Unassembled WGS sequence"/>
</dbReference>
<keyword evidence="1" id="KW-0812">Transmembrane</keyword>
<keyword evidence="1" id="KW-1133">Transmembrane helix</keyword>
<evidence type="ECO:0000313" key="2">
    <source>
        <dbReference type="EMBL" id="NLR74255.1"/>
    </source>
</evidence>
<dbReference type="EMBL" id="JABAIM010000001">
    <property type="protein sequence ID" value="NLR74255.1"/>
    <property type="molecule type" value="Genomic_DNA"/>
</dbReference>
<keyword evidence="3" id="KW-1185">Reference proteome</keyword>
<keyword evidence="1" id="KW-0472">Membrane</keyword>
<dbReference type="RefSeq" id="WP_168875879.1">
    <property type="nucleotide sequence ID" value="NZ_JABAIM010000001.1"/>
</dbReference>
<comment type="caution">
    <text evidence="2">The sequence shown here is derived from an EMBL/GenBank/DDBJ whole genome shotgun (WGS) entry which is preliminary data.</text>
</comment>
<organism evidence="2 3">
    <name type="scientific">Leeia aquatica</name>
    <dbReference type="NCBI Taxonomy" id="2725557"/>
    <lineage>
        <taxon>Bacteria</taxon>
        <taxon>Pseudomonadati</taxon>
        <taxon>Pseudomonadota</taxon>
        <taxon>Betaproteobacteria</taxon>
        <taxon>Neisseriales</taxon>
        <taxon>Leeiaceae</taxon>
        <taxon>Leeia</taxon>
    </lineage>
</organism>
<feature type="transmembrane region" description="Helical" evidence="1">
    <location>
        <begin position="95"/>
        <end position="112"/>
    </location>
</feature>
<reference evidence="2 3" key="1">
    <citation type="submission" date="2020-04" db="EMBL/GenBank/DDBJ databases">
        <title>Draft genome of Leeia sp. IMCC25680.</title>
        <authorList>
            <person name="Song J."/>
            <person name="Cho J.-C."/>
        </authorList>
    </citation>
    <scope>NUCLEOTIDE SEQUENCE [LARGE SCALE GENOMIC DNA]</scope>
    <source>
        <strain evidence="2 3">IMCC25680</strain>
    </source>
</reference>
<gene>
    <name evidence="2" type="ORF">HF682_03695</name>
</gene>
<proteinExistence type="predicted"/>
<feature type="transmembrane region" description="Helical" evidence="1">
    <location>
        <begin position="162"/>
        <end position="182"/>
    </location>
</feature>
<feature type="transmembrane region" description="Helical" evidence="1">
    <location>
        <begin position="132"/>
        <end position="156"/>
    </location>
</feature>
<name>A0A847S623_9NEIS</name>
<feature type="transmembrane region" description="Helical" evidence="1">
    <location>
        <begin position="68"/>
        <end position="89"/>
    </location>
</feature>
<dbReference type="AlphaFoldDB" id="A0A847S623"/>
<evidence type="ECO:0000256" key="1">
    <source>
        <dbReference type="SAM" id="Phobius"/>
    </source>
</evidence>
<evidence type="ECO:0000313" key="3">
    <source>
        <dbReference type="Proteomes" id="UP000587991"/>
    </source>
</evidence>
<accession>A0A847S623</accession>
<feature type="transmembrane region" description="Helical" evidence="1">
    <location>
        <begin position="34"/>
        <end position="56"/>
    </location>
</feature>